<keyword evidence="3" id="KW-1185">Reference proteome</keyword>
<organism evidence="2 3">
    <name type="scientific">Taxus chinensis</name>
    <name type="common">Chinese yew</name>
    <name type="synonym">Taxus wallichiana var. chinensis</name>
    <dbReference type="NCBI Taxonomy" id="29808"/>
    <lineage>
        <taxon>Eukaryota</taxon>
        <taxon>Viridiplantae</taxon>
        <taxon>Streptophyta</taxon>
        <taxon>Embryophyta</taxon>
        <taxon>Tracheophyta</taxon>
        <taxon>Spermatophyta</taxon>
        <taxon>Pinopsida</taxon>
        <taxon>Pinidae</taxon>
        <taxon>Conifers II</taxon>
        <taxon>Cupressales</taxon>
        <taxon>Taxaceae</taxon>
        <taxon>Taxus</taxon>
    </lineage>
</organism>
<accession>A0AA38BVD3</accession>
<protein>
    <submittedName>
        <fullName evidence="2">Uncharacterized protein</fullName>
    </submittedName>
</protein>
<comment type="caution">
    <text evidence="2">The sequence shown here is derived from an EMBL/GenBank/DDBJ whole genome shotgun (WGS) entry which is preliminary data.</text>
</comment>
<name>A0AA38BVD3_TAXCH</name>
<feature type="non-terminal residue" evidence="2">
    <location>
        <position position="1"/>
    </location>
</feature>
<proteinExistence type="predicted"/>
<feature type="compositionally biased region" description="Acidic residues" evidence="1">
    <location>
        <begin position="35"/>
        <end position="49"/>
    </location>
</feature>
<dbReference type="AlphaFoldDB" id="A0AA38BVD3"/>
<dbReference type="EMBL" id="JAHRHJ020003813">
    <property type="protein sequence ID" value="KAH9289622.1"/>
    <property type="molecule type" value="Genomic_DNA"/>
</dbReference>
<sequence>AISDHNADDRPRIAPSPRRLALEVPPVNANCDTKESEEEAEIDETEEENMEDYENYLKVEEVDMHNGLIEYVDDEDEDDEEAPSLSCV</sequence>
<evidence type="ECO:0000256" key="1">
    <source>
        <dbReference type="SAM" id="MobiDB-lite"/>
    </source>
</evidence>
<gene>
    <name evidence="2" type="ORF">KI387_033739</name>
</gene>
<reference evidence="2 3" key="1">
    <citation type="journal article" date="2021" name="Nat. Plants">
        <title>The Taxus genome provides insights into paclitaxel biosynthesis.</title>
        <authorList>
            <person name="Xiong X."/>
            <person name="Gou J."/>
            <person name="Liao Q."/>
            <person name="Li Y."/>
            <person name="Zhou Q."/>
            <person name="Bi G."/>
            <person name="Li C."/>
            <person name="Du R."/>
            <person name="Wang X."/>
            <person name="Sun T."/>
            <person name="Guo L."/>
            <person name="Liang H."/>
            <person name="Lu P."/>
            <person name="Wu Y."/>
            <person name="Zhang Z."/>
            <person name="Ro D.K."/>
            <person name="Shang Y."/>
            <person name="Huang S."/>
            <person name="Yan J."/>
        </authorList>
    </citation>
    <scope>NUCLEOTIDE SEQUENCE [LARGE SCALE GENOMIC DNA]</scope>
    <source>
        <strain evidence="2">Ta-2019</strain>
    </source>
</reference>
<evidence type="ECO:0000313" key="2">
    <source>
        <dbReference type="EMBL" id="KAH9289622.1"/>
    </source>
</evidence>
<dbReference type="Proteomes" id="UP000824469">
    <property type="component" value="Unassembled WGS sequence"/>
</dbReference>
<feature type="region of interest" description="Disordered" evidence="1">
    <location>
        <begin position="30"/>
        <end position="49"/>
    </location>
</feature>
<feature type="non-terminal residue" evidence="2">
    <location>
        <position position="88"/>
    </location>
</feature>
<evidence type="ECO:0000313" key="3">
    <source>
        <dbReference type="Proteomes" id="UP000824469"/>
    </source>
</evidence>